<gene>
    <name evidence="1" type="ORF">QFC19_007192</name>
</gene>
<evidence type="ECO:0000313" key="1">
    <source>
        <dbReference type="EMBL" id="KAJ9096538.1"/>
    </source>
</evidence>
<evidence type="ECO:0000313" key="2">
    <source>
        <dbReference type="Proteomes" id="UP001241377"/>
    </source>
</evidence>
<proteinExistence type="predicted"/>
<comment type="caution">
    <text evidence="1">The sequence shown here is derived from an EMBL/GenBank/DDBJ whole genome shotgun (WGS) entry which is preliminary data.</text>
</comment>
<name>A0ACC2VBN4_9TREE</name>
<protein>
    <submittedName>
        <fullName evidence="1">Uncharacterized protein</fullName>
    </submittedName>
</protein>
<organism evidence="1 2">
    <name type="scientific">Naganishia cerealis</name>
    <dbReference type="NCBI Taxonomy" id="610337"/>
    <lineage>
        <taxon>Eukaryota</taxon>
        <taxon>Fungi</taxon>
        <taxon>Dikarya</taxon>
        <taxon>Basidiomycota</taxon>
        <taxon>Agaricomycotina</taxon>
        <taxon>Tremellomycetes</taxon>
        <taxon>Filobasidiales</taxon>
        <taxon>Filobasidiaceae</taxon>
        <taxon>Naganishia</taxon>
    </lineage>
</organism>
<dbReference type="Proteomes" id="UP001241377">
    <property type="component" value="Unassembled WGS sequence"/>
</dbReference>
<accession>A0ACC2VBN4</accession>
<reference evidence="1" key="1">
    <citation type="submission" date="2023-04" db="EMBL/GenBank/DDBJ databases">
        <title>Draft Genome sequencing of Naganishia species isolated from polar environments using Oxford Nanopore Technology.</title>
        <authorList>
            <person name="Leo P."/>
            <person name="Venkateswaran K."/>
        </authorList>
    </citation>
    <scope>NUCLEOTIDE SEQUENCE</scope>
    <source>
        <strain evidence="1">MNA-CCFEE 5261</strain>
    </source>
</reference>
<sequence>MNLAKLRSGSLSPRKKHDPRLSPEKDQFDELSPELVPIVTLMSSQAHRRYHEGIFMLYYDLNGDGKPADREWKEVYGILTGNQLAYWDAAHLAEYRSNPEALLETSAKPNYINFTDSVYNAMKTLPAAKQNLDNVIIVSTTLKNRYIIQLKSYNELVNWYLALRLASYEYQSLQEAYTAALLSARGSRLLDIRTVLAEKRFDHEDWVSIRYGSGMAWKRCYAVVQPSTSKKKSFTPGRILFFENEQKKKKQLMAVVSNASSVTAVFPQSHMLIDHSTMLKLEGFINFKSPSLSTKTSKKSVDDFKNTSIFLMPEQHSSVPGFDTLIRFLMPLLDSFGLYGRPKRLKADRIDPESLLFGLPTLPRVHYLELSDLDKFAQTDSMFSWDVKQWNSNLKAIMKAKLDRGYEGCGSDRGVAGAVSSLSSPRMTSTSSGSTGTRSASSSVSRPVPPPKQSYDRSTSRSGSSDRLAGGFSSDLLPQTSSINKNYNNLKIQTPVTTAGSNNGMGLGIAGASAGTALAASSLNAPASNNHHKSVELADIYQKYLTLKTPSDQFRTDRNELLDKSPERFEESDLPVAFQSMHLGDKFVGSYPKEDIAFSDDDDDEGSALEVPTYGQRDSSYSSVQSPTTQYNEFNRQYASAVDHKKGPLHNVHYGLDDSLESSPPPPPAHTTSIAQSKPSLNLALSISNVPQGTPETAKGDHLSIHSQSAASGHSSPYSEEGDKNQDVHDPPYQSTSMGKVPKLPPVGKPKYITSPNMSQNLPSFQVDEERPYPAQELHVQRSRPQQQSQQPPQLQHQSQKPQPQSQFQPQQQPQSSSRPLRSAAPNPMPSSAPRYPRPEAEVVPQAPPQKKEYPQSLQFGYQPQAQPVPKAHGKQVPGYPQNYSQPGGLSQPPVQPNHGQPAYSQPTYGQPVYTQPAYGQPISPNYPKHQQQPPLGHHGHRKPPANYGIPPSATYQNVPQQRPVQQQGIPPSSSYRQYPQSANPSAMRSYNNPTQQQYQYQFQPQGQPRPHNPGQQPQNPGHHQPQHGRQF</sequence>
<keyword evidence="2" id="KW-1185">Reference proteome</keyword>
<dbReference type="EMBL" id="JASBWR010000093">
    <property type="protein sequence ID" value="KAJ9096538.1"/>
    <property type="molecule type" value="Genomic_DNA"/>
</dbReference>